<dbReference type="Pfam" id="PF23347">
    <property type="entry name" value="TPR_Nup160_C"/>
    <property type="match status" value="1"/>
</dbReference>
<dbReference type="Pfam" id="PF23354">
    <property type="entry name" value="TPR_NUP160_120_M"/>
    <property type="match status" value="1"/>
</dbReference>
<dbReference type="InterPro" id="IPR056535">
    <property type="entry name" value="TPR_NUP160_M"/>
</dbReference>
<keyword evidence="3" id="KW-0539">Nucleus</keyword>
<comment type="subcellular location">
    <subcellularLocation>
        <location evidence="1">Nucleus</location>
    </subcellularLocation>
</comment>
<feature type="domain" description="NUP160 helical" evidence="5">
    <location>
        <begin position="560"/>
        <end position="776"/>
    </location>
</feature>
<dbReference type="PANTHER" id="PTHR21286:SF0">
    <property type="entry name" value="NUCLEAR PORE COMPLEX PROTEIN NUP160"/>
    <property type="match status" value="1"/>
</dbReference>
<name>A0A834MCE0_RHYFE</name>
<feature type="domain" description="Nucleoporin Nup120/160 beta-propeller" evidence="4">
    <location>
        <begin position="62"/>
        <end position="535"/>
    </location>
</feature>
<feature type="domain" description="NUP160 C-terminal TPR" evidence="6">
    <location>
        <begin position="1129"/>
        <end position="1376"/>
    </location>
</feature>
<evidence type="ECO:0000256" key="3">
    <source>
        <dbReference type="ARBA" id="ARBA00023242"/>
    </source>
</evidence>
<reference evidence="8" key="1">
    <citation type="submission" date="2020-08" db="EMBL/GenBank/DDBJ databases">
        <title>Genome sequencing and assembly of the red palm weevil Rhynchophorus ferrugineus.</title>
        <authorList>
            <person name="Dias G.B."/>
            <person name="Bergman C.M."/>
            <person name="Manee M."/>
        </authorList>
    </citation>
    <scope>NUCLEOTIDE SEQUENCE</scope>
    <source>
        <strain evidence="8">AA-2017</strain>
        <tissue evidence="8">Whole larva</tissue>
    </source>
</reference>
<organism evidence="8 9">
    <name type="scientific">Rhynchophorus ferrugineus</name>
    <name type="common">Red palm weevil</name>
    <name type="synonym">Curculio ferrugineus</name>
    <dbReference type="NCBI Taxonomy" id="354439"/>
    <lineage>
        <taxon>Eukaryota</taxon>
        <taxon>Metazoa</taxon>
        <taxon>Ecdysozoa</taxon>
        <taxon>Arthropoda</taxon>
        <taxon>Hexapoda</taxon>
        <taxon>Insecta</taxon>
        <taxon>Pterygota</taxon>
        <taxon>Neoptera</taxon>
        <taxon>Endopterygota</taxon>
        <taxon>Coleoptera</taxon>
        <taxon>Polyphaga</taxon>
        <taxon>Cucujiformia</taxon>
        <taxon>Curculionidae</taxon>
        <taxon>Dryophthorinae</taxon>
        <taxon>Rhynchophorus</taxon>
    </lineage>
</organism>
<keyword evidence="2" id="KW-0813">Transport</keyword>
<keyword evidence="9" id="KW-1185">Reference proteome</keyword>
<dbReference type="Pfam" id="PF23345">
    <property type="entry name" value="NUP160_helical"/>
    <property type="match status" value="1"/>
</dbReference>
<dbReference type="InterPro" id="IPR056547">
    <property type="entry name" value="NUP160_helical"/>
</dbReference>
<accession>A0A834MCE0</accession>
<sequence>MPEFTLSYRETVPDQVIYEKWTDITLTTGSRGAQSTLQDIKVTERANGYSYVDSTKHYTRNRFIFWRINSDTLELTEQSLDINLTGNKVRYRFMDSPIIDGISVHEKQNSVIILIPTVCSVHRLIYPHPSNFHKQDDLLGTHPNLAAPSIFSKASVLDARNPASFYVFNNPSTAIDQLPNIASSFFDDQTNEAIFTLSYPSSELLLIKLNDHGQSTCTELKGESLMPRFLSGLTEKFRSKNNDGGQVLSALIQVIDYEVYVLTLTRSGHLKFWSCKNGQCVAVIDILTETGDFGRDRLQHAVLRSAIDSQESECPLAIYINLPSGSQFHILKPIVSGQQQIRIKRLNTLTSVETDLIDFSFQSDRIWSAWRTSEDDCIIYTASLTSGGWVPVIKEVINDIQVPVTTGDCDPRQVYLQHLFSPGRFPLHIINKSLGIYKKSSLLSTEVNLTSVAALKQAICLAIESDVQSHSDVEASDEEYLEYTEWCWQKFYSCCLQYYQASLRPLGLMILPQNSGAILLKKATFAFLRPTEPLEHMALCCDYMYKDQFINFALLADETDLIDDVMTVFEVMVYLDRELSNDFKTQFEQHLSTNLSPNVVITDLLENLKTEVDSEYKNICHQITVLLNQCSDLYRAIHKVLELLRQDSSPAHPDNPNNPNAVHYFSSTLGVAFVSSCMRQQCHNRFAICRNLLLICHVLIDTKCLQPNVYGAIHSVCKPEIIYLTQAYFVMLWLTKLPALNNLPQENSIQRLAPVRLSPAYNIKPNGSIYSLLELFTSSTGGGEARKMFSKIDFSGEDMAHWHVSLLPFVSYLRQILWPLKNYTIFAEWLVSSGQHVWLQQYVKMLSSWCDWNISSCSFLLGVSFLMSAENYKALDLFQIAAKGILTEPFLQERMIRGQKGQQAYINYYLKVIQLFELHKARDCAIQMANTALSIVDSDNPLLATLYSIKFKHHLALKHYQEAFYALKSNPDHERKKDNLRDLVKTLLDEKKFDVLLGFTYGDMDELFTSILLTRARATDAANNIFYDFLYSYQIKRGPLCHRLAASVMYEQAFRLSNVNTVDALEKQVKCYLGAKNVLQLVDPQYAWVIRPSDPDEEEEEVVLESLAGSQKDNEVFRIKKQVEVVDIEIIKKELVFSCAKLKLARFDSSTPSNVTSPLELVTLLNSAGLFKTALEICTTFDLPYLSVFETLSWRCIVLSEEENSNAWDWLVENDLQDLPANRDSISEVVWQLLQDCLKKYEEPNMTVLHKVVCKKIINMRMYVPFWLMQSYKERNAAEFLRLLHTYGRLDEAFEICHEYILAALGYGKELFGFNVPLAPSSPAFCLPVYEIQCFIRELELQNDKDPEKPFEKEYRILRELFDKYVETATRISNEKCQLQLSTFGSIRSSMNRSIF</sequence>
<comment type="caution">
    <text evidence="8">The sequence shown here is derived from an EMBL/GenBank/DDBJ whole genome shotgun (WGS) entry which is preliminary data.</text>
</comment>
<feature type="domain" description="NUP160 middle TPR" evidence="7">
    <location>
        <begin position="818"/>
        <end position="1081"/>
    </location>
</feature>
<protein>
    <recommendedName>
        <fullName evidence="10">Nuclear pore complex protein Nup160 homolog</fullName>
    </recommendedName>
</protein>
<dbReference type="EMBL" id="JAACXV010013673">
    <property type="protein sequence ID" value="KAF7272849.1"/>
    <property type="molecule type" value="Genomic_DNA"/>
</dbReference>
<dbReference type="InterPro" id="IPR059141">
    <property type="entry name" value="Beta-prop_Nup120_160"/>
</dbReference>
<evidence type="ECO:0008006" key="10">
    <source>
        <dbReference type="Google" id="ProtNLM"/>
    </source>
</evidence>
<evidence type="ECO:0000259" key="6">
    <source>
        <dbReference type="Pfam" id="PF23347"/>
    </source>
</evidence>
<evidence type="ECO:0000259" key="5">
    <source>
        <dbReference type="Pfam" id="PF23345"/>
    </source>
</evidence>
<dbReference type="Proteomes" id="UP000625711">
    <property type="component" value="Unassembled WGS sequence"/>
</dbReference>
<dbReference type="OrthoDB" id="67716at2759"/>
<dbReference type="Pfam" id="PF11715">
    <property type="entry name" value="Beta-prop_Nup120_160"/>
    <property type="match status" value="1"/>
</dbReference>
<evidence type="ECO:0000256" key="1">
    <source>
        <dbReference type="ARBA" id="ARBA00004123"/>
    </source>
</evidence>
<evidence type="ECO:0000313" key="8">
    <source>
        <dbReference type="EMBL" id="KAF7272849.1"/>
    </source>
</evidence>
<gene>
    <name evidence="8" type="ORF">GWI33_014412</name>
</gene>
<dbReference type="InterPro" id="IPR056536">
    <property type="entry name" value="TPR_NUP160_C"/>
</dbReference>
<evidence type="ECO:0000259" key="7">
    <source>
        <dbReference type="Pfam" id="PF23354"/>
    </source>
</evidence>
<dbReference type="PANTHER" id="PTHR21286">
    <property type="entry name" value="NUCLEAR PORE COMPLEX PROTEIN NUP160"/>
    <property type="match status" value="1"/>
</dbReference>
<evidence type="ECO:0000259" key="4">
    <source>
        <dbReference type="Pfam" id="PF11715"/>
    </source>
</evidence>
<dbReference type="GO" id="GO:0017056">
    <property type="term" value="F:structural constituent of nuclear pore"/>
    <property type="evidence" value="ECO:0007669"/>
    <property type="project" value="TreeGrafter"/>
</dbReference>
<evidence type="ECO:0000256" key="2">
    <source>
        <dbReference type="ARBA" id="ARBA00022448"/>
    </source>
</evidence>
<dbReference type="InterPro" id="IPR021717">
    <property type="entry name" value="Nucleoporin_Nup160"/>
</dbReference>
<evidence type="ECO:0000313" key="9">
    <source>
        <dbReference type="Proteomes" id="UP000625711"/>
    </source>
</evidence>
<dbReference type="GO" id="GO:0005643">
    <property type="term" value="C:nuclear pore"/>
    <property type="evidence" value="ECO:0007669"/>
    <property type="project" value="TreeGrafter"/>
</dbReference>
<proteinExistence type="predicted"/>